<evidence type="ECO:0000256" key="2">
    <source>
        <dbReference type="ARBA" id="ARBA00004613"/>
    </source>
</evidence>
<evidence type="ECO:0000256" key="10">
    <source>
        <dbReference type="ARBA" id="ARBA00022692"/>
    </source>
</evidence>
<organism evidence="27 28">
    <name type="scientific">Dovyalis caffra</name>
    <dbReference type="NCBI Taxonomy" id="77055"/>
    <lineage>
        <taxon>Eukaryota</taxon>
        <taxon>Viridiplantae</taxon>
        <taxon>Streptophyta</taxon>
        <taxon>Embryophyta</taxon>
        <taxon>Tracheophyta</taxon>
        <taxon>Spermatophyta</taxon>
        <taxon>Magnoliopsida</taxon>
        <taxon>eudicotyledons</taxon>
        <taxon>Gunneridae</taxon>
        <taxon>Pentapetalae</taxon>
        <taxon>rosids</taxon>
        <taxon>fabids</taxon>
        <taxon>Malpighiales</taxon>
        <taxon>Salicaceae</taxon>
        <taxon>Flacourtieae</taxon>
        <taxon>Dovyalis</taxon>
    </lineage>
</organism>
<keyword evidence="17 25" id="KW-0472">Membrane</keyword>
<dbReference type="Pfam" id="PF00069">
    <property type="entry name" value="Pkinase"/>
    <property type="match status" value="1"/>
</dbReference>
<keyword evidence="5" id="KW-0964">Secreted</keyword>
<evidence type="ECO:0000256" key="18">
    <source>
        <dbReference type="ARBA" id="ARBA00023157"/>
    </source>
</evidence>
<keyword evidence="9" id="KW-0808">Transferase</keyword>
<evidence type="ECO:0000256" key="9">
    <source>
        <dbReference type="ARBA" id="ARBA00022679"/>
    </source>
</evidence>
<dbReference type="InterPro" id="IPR008271">
    <property type="entry name" value="Ser/Thr_kinase_AS"/>
</dbReference>
<dbReference type="GO" id="GO:0004674">
    <property type="term" value="F:protein serine/threonine kinase activity"/>
    <property type="evidence" value="ECO:0007669"/>
    <property type="project" value="UniProtKB-KW"/>
</dbReference>
<evidence type="ECO:0000256" key="15">
    <source>
        <dbReference type="ARBA" id="ARBA00022840"/>
    </source>
</evidence>
<dbReference type="SUPFAM" id="SSF56112">
    <property type="entry name" value="Protein kinase-like (PK-like)"/>
    <property type="match status" value="1"/>
</dbReference>
<protein>
    <recommendedName>
        <fullName evidence="4">non-specific serine/threonine protein kinase</fullName>
        <ecNumber evidence="4">2.7.11.1</ecNumber>
    </recommendedName>
</protein>
<comment type="catalytic activity">
    <reaction evidence="22">
        <text>L-seryl-[protein] + ATP = O-phospho-L-seryl-[protein] + ADP + H(+)</text>
        <dbReference type="Rhea" id="RHEA:17989"/>
        <dbReference type="Rhea" id="RHEA-COMP:9863"/>
        <dbReference type="Rhea" id="RHEA-COMP:11604"/>
        <dbReference type="ChEBI" id="CHEBI:15378"/>
        <dbReference type="ChEBI" id="CHEBI:29999"/>
        <dbReference type="ChEBI" id="CHEBI:30616"/>
        <dbReference type="ChEBI" id="CHEBI:83421"/>
        <dbReference type="ChEBI" id="CHEBI:456216"/>
        <dbReference type="EC" id="2.7.11.1"/>
    </reaction>
</comment>
<keyword evidence="10 25" id="KW-0812">Transmembrane</keyword>
<gene>
    <name evidence="27" type="ORF">DCAF_LOCUS23750</name>
</gene>
<evidence type="ECO:0000256" key="17">
    <source>
        <dbReference type="ARBA" id="ARBA00023136"/>
    </source>
</evidence>
<accession>A0AAV1SKM7</accession>
<evidence type="ECO:0000313" key="27">
    <source>
        <dbReference type="EMBL" id="CAK7351231.1"/>
    </source>
</evidence>
<dbReference type="PROSITE" id="PS50011">
    <property type="entry name" value="PROTEIN_KINASE_DOM"/>
    <property type="match status" value="1"/>
</dbReference>
<evidence type="ECO:0000256" key="22">
    <source>
        <dbReference type="ARBA" id="ARBA00048679"/>
    </source>
</evidence>
<comment type="subcellular location">
    <subcellularLocation>
        <location evidence="1">Membrane</location>
        <topology evidence="1">Single-pass type I membrane protein</topology>
    </subcellularLocation>
    <subcellularLocation>
        <location evidence="2">Secreted</location>
    </subcellularLocation>
</comment>
<evidence type="ECO:0000256" key="1">
    <source>
        <dbReference type="ARBA" id="ARBA00004479"/>
    </source>
</evidence>
<dbReference type="SMART" id="SM00205">
    <property type="entry name" value="THN"/>
    <property type="match status" value="2"/>
</dbReference>
<evidence type="ECO:0000259" key="26">
    <source>
        <dbReference type="PROSITE" id="PS50011"/>
    </source>
</evidence>
<evidence type="ECO:0000256" key="6">
    <source>
        <dbReference type="ARBA" id="ARBA00022527"/>
    </source>
</evidence>
<evidence type="ECO:0000256" key="16">
    <source>
        <dbReference type="ARBA" id="ARBA00022989"/>
    </source>
</evidence>
<dbReference type="EC" id="2.7.11.1" evidence="4"/>
<evidence type="ECO:0000256" key="11">
    <source>
        <dbReference type="ARBA" id="ARBA00022729"/>
    </source>
</evidence>
<keyword evidence="19" id="KW-0675">Receptor</keyword>
<dbReference type="InterPro" id="IPR037176">
    <property type="entry name" value="Osmotin/thaumatin-like_sf"/>
</dbReference>
<keyword evidence="28" id="KW-1185">Reference proteome</keyword>
<dbReference type="FunFam" id="1.10.510.10:FF:000248">
    <property type="entry name" value="S-receptor-like kinase 5"/>
    <property type="match status" value="1"/>
</dbReference>
<keyword evidence="15 23" id="KW-0067">ATP-binding</keyword>
<keyword evidence="6" id="KW-0723">Serine/threonine-protein kinase</keyword>
<keyword evidence="20" id="KW-0325">Glycoprotein</keyword>
<evidence type="ECO:0000256" key="19">
    <source>
        <dbReference type="ARBA" id="ARBA00023170"/>
    </source>
</evidence>
<keyword evidence="14" id="KW-0418">Kinase</keyword>
<evidence type="ECO:0000256" key="20">
    <source>
        <dbReference type="ARBA" id="ARBA00023180"/>
    </source>
</evidence>
<keyword evidence="8" id="KW-0597">Phosphoprotein</keyword>
<keyword evidence="12" id="KW-0430">Lectin</keyword>
<dbReference type="CDD" id="cd09218">
    <property type="entry name" value="TLP-PA"/>
    <property type="match status" value="2"/>
</dbReference>
<reference evidence="27 28" key="1">
    <citation type="submission" date="2024-01" db="EMBL/GenBank/DDBJ databases">
        <authorList>
            <person name="Waweru B."/>
        </authorList>
    </citation>
    <scope>NUCLEOTIDE SEQUENCE [LARGE SCALE GENOMIC DNA]</scope>
</reference>
<dbReference type="InterPro" id="IPR017949">
    <property type="entry name" value="Thaumatin_CS"/>
</dbReference>
<dbReference type="Gene3D" id="3.30.200.20">
    <property type="entry name" value="Phosphorylase Kinase, domain 1"/>
    <property type="match status" value="1"/>
</dbReference>
<evidence type="ECO:0000256" key="5">
    <source>
        <dbReference type="ARBA" id="ARBA00022525"/>
    </source>
</evidence>
<dbReference type="InterPro" id="IPR001938">
    <property type="entry name" value="Thaumatin"/>
</dbReference>
<evidence type="ECO:0000256" key="12">
    <source>
        <dbReference type="ARBA" id="ARBA00022734"/>
    </source>
</evidence>
<evidence type="ECO:0000256" key="24">
    <source>
        <dbReference type="SAM" id="MobiDB-lite"/>
    </source>
</evidence>
<dbReference type="PROSITE" id="PS00108">
    <property type="entry name" value="PROTEIN_KINASE_ST"/>
    <property type="match status" value="1"/>
</dbReference>
<dbReference type="InterPro" id="IPR000719">
    <property type="entry name" value="Prot_kinase_dom"/>
</dbReference>
<comment type="similarity">
    <text evidence="3">Belongs to the thaumatin family.</text>
</comment>
<dbReference type="InterPro" id="IPR011009">
    <property type="entry name" value="Kinase-like_dom_sf"/>
</dbReference>
<dbReference type="SUPFAM" id="SSF49870">
    <property type="entry name" value="Osmotin, thaumatin-like protein"/>
    <property type="match status" value="2"/>
</dbReference>
<evidence type="ECO:0000256" key="14">
    <source>
        <dbReference type="ARBA" id="ARBA00022777"/>
    </source>
</evidence>
<dbReference type="AlphaFoldDB" id="A0AAV1SKM7"/>
<proteinExistence type="inferred from homology"/>
<dbReference type="InterPro" id="IPR017441">
    <property type="entry name" value="Protein_kinase_ATP_BS"/>
</dbReference>
<dbReference type="CDD" id="cd14066">
    <property type="entry name" value="STKc_IRAK"/>
    <property type="match status" value="1"/>
</dbReference>
<feature type="transmembrane region" description="Helical" evidence="25">
    <location>
        <begin position="871"/>
        <end position="894"/>
    </location>
</feature>
<evidence type="ECO:0000256" key="25">
    <source>
        <dbReference type="SAM" id="Phobius"/>
    </source>
</evidence>
<comment type="caution">
    <text evidence="27">The sequence shown here is derived from an EMBL/GenBank/DDBJ whole genome shotgun (WGS) entry which is preliminary data.</text>
</comment>
<keyword evidence="7" id="KW-0245">EGF-like domain</keyword>
<dbReference type="Proteomes" id="UP001314170">
    <property type="component" value="Unassembled WGS sequence"/>
</dbReference>
<keyword evidence="11" id="KW-0732">Signal</keyword>
<dbReference type="PROSITE" id="PS00107">
    <property type="entry name" value="PROTEIN_KINASE_ATP"/>
    <property type="match status" value="1"/>
</dbReference>
<evidence type="ECO:0000256" key="13">
    <source>
        <dbReference type="ARBA" id="ARBA00022741"/>
    </source>
</evidence>
<feature type="compositionally biased region" description="Polar residues" evidence="24">
    <location>
        <begin position="843"/>
        <end position="853"/>
    </location>
</feature>
<dbReference type="PANTHER" id="PTHR31048">
    <property type="entry name" value="OS03G0233200 PROTEIN"/>
    <property type="match status" value="1"/>
</dbReference>
<dbReference type="FunFam" id="3.30.200.20:FF:000178">
    <property type="entry name" value="serine/threonine-protein kinase PBS1-like"/>
    <property type="match status" value="1"/>
</dbReference>
<evidence type="ECO:0000256" key="4">
    <source>
        <dbReference type="ARBA" id="ARBA00012513"/>
    </source>
</evidence>
<sequence length="911" mass="99370">MSSSQSRLLAIAHLFISGALSTTFTITNNCIYTVWPAILPDISTVNTIGFSLEKNESRIITEPASWSGRIWGRTNCTEDSSGNFSCITGDCGSGKLECSGSPAPPVTMVELSIGGDNGLDYFDISLVNGFNLPLVVVPSAQNCTSSGCFADLNESCPSELQVTSATEGKTVGCTTACQVTGLSMFCCNGTSRTPHKCKPSLYSRFFKDSCPQAYSYSYDDATSMFSCASTNYQVTFCPVKTQNNSLPTSGEITPGPPPEIRPNAASKRRWVPIIAGLVGGVLAIISFVVIIVWRVRGSRSEDTEEDVEDDQIKQVPGMPVVFSYEKLCVATDDFKEILGRGGFGSVFKGVLADGTGIAVKRVEKVGQGKRAFVAEVQTIGSLHHFNLVRLIGFCAEKSHRLLVFEYLSNGSLDKWIFKKSQESSLDWQTRKKIILHIAKGLAYLHEECRQTIMHLDIKPQNILLDPNFNAKISDFGLSKLIDREMSQIQLTMRGTPGYLAPEWHQALGRITVKVDIYSFGIVLLEVICARKCVDHSQPESAFHLLRMLQNKAENIWKYLVEYMQSDREEIIRMIKIAAWCLQDDPESRPPMSTVVKVLEGVMEVDSNLVYRFSHASSPCALSTTFTITNNCIYTVWPAIVPDQSTVNTTGFSLEKNESRILTAPASWVGRIWGRTNCTEDSSGNFSCITGDCGSGKLECSGPGAPPTTLAEFTTGSTNGLDFYDVSLVDGFNLPLLVVPSAQNCTSSGCFADLNESCPSELQVTSATEGKTVGCTTACQVTGLSMFCCNGTSSSPDKCKPSLYSRFFKDSCPQAYSYSYDDATSMFSCASTNYQVTFCPVKTPNNSRPTSGEITPSPPPEIRPNTASKRRWVPIIAGLVGGGLAIVSVVVIIVWRVRGAGLRILRMWKMIK</sequence>
<keyword evidence="18" id="KW-1015">Disulfide bond</keyword>
<comment type="catalytic activity">
    <reaction evidence="21">
        <text>L-threonyl-[protein] + ATP = O-phospho-L-threonyl-[protein] + ADP + H(+)</text>
        <dbReference type="Rhea" id="RHEA:46608"/>
        <dbReference type="Rhea" id="RHEA-COMP:11060"/>
        <dbReference type="Rhea" id="RHEA-COMP:11605"/>
        <dbReference type="ChEBI" id="CHEBI:15378"/>
        <dbReference type="ChEBI" id="CHEBI:30013"/>
        <dbReference type="ChEBI" id="CHEBI:30616"/>
        <dbReference type="ChEBI" id="CHEBI:61977"/>
        <dbReference type="ChEBI" id="CHEBI:456216"/>
        <dbReference type="EC" id="2.7.11.1"/>
    </reaction>
</comment>
<dbReference type="PROSITE" id="PS00316">
    <property type="entry name" value="THAUMATIN_1"/>
    <property type="match status" value="2"/>
</dbReference>
<evidence type="ECO:0000256" key="7">
    <source>
        <dbReference type="ARBA" id="ARBA00022536"/>
    </source>
</evidence>
<feature type="region of interest" description="Disordered" evidence="24">
    <location>
        <begin position="843"/>
        <end position="865"/>
    </location>
</feature>
<evidence type="ECO:0000256" key="3">
    <source>
        <dbReference type="ARBA" id="ARBA00010607"/>
    </source>
</evidence>
<dbReference type="Gene3D" id="1.10.510.10">
    <property type="entry name" value="Transferase(Phosphotransferase) domain 1"/>
    <property type="match status" value="1"/>
</dbReference>
<keyword evidence="13 23" id="KW-0547">Nucleotide-binding</keyword>
<dbReference type="PROSITE" id="PS51367">
    <property type="entry name" value="THAUMATIN_2"/>
    <property type="match status" value="2"/>
</dbReference>
<dbReference type="PRINTS" id="PR00347">
    <property type="entry name" value="THAUMATIN"/>
</dbReference>
<evidence type="ECO:0000313" key="28">
    <source>
        <dbReference type="Proteomes" id="UP001314170"/>
    </source>
</evidence>
<feature type="binding site" evidence="23">
    <location>
        <position position="360"/>
    </location>
    <ligand>
        <name>ATP</name>
        <dbReference type="ChEBI" id="CHEBI:30616"/>
    </ligand>
</feature>
<dbReference type="GO" id="GO:0005576">
    <property type="term" value="C:extracellular region"/>
    <property type="evidence" value="ECO:0007669"/>
    <property type="project" value="UniProtKB-SubCell"/>
</dbReference>
<feature type="transmembrane region" description="Helical" evidence="25">
    <location>
        <begin position="270"/>
        <end position="293"/>
    </location>
</feature>
<dbReference type="SMART" id="SM00220">
    <property type="entry name" value="S_TKc"/>
    <property type="match status" value="1"/>
</dbReference>
<evidence type="ECO:0000256" key="21">
    <source>
        <dbReference type="ARBA" id="ARBA00047899"/>
    </source>
</evidence>
<feature type="domain" description="Protein kinase" evidence="26">
    <location>
        <begin position="332"/>
        <end position="602"/>
    </location>
</feature>
<dbReference type="Pfam" id="PF00314">
    <property type="entry name" value="Thaumatin"/>
    <property type="match status" value="2"/>
</dbReference>
<evidence type="ECO:0000256" key="8">
    <source>
        <dbReference type="ARBA" id="ARBA00022553"/>
    </source>
</evidence>
<dbReference type="FunFam" id="2.60.110.10:FF:000002">
    <property type="entry name" value="Thaumatin-like protein 1a"/>
    <property type="match status" value="2"/>
</dbReference>
<keyword evidence="16 25" id="KW-1133">Transmembrane helix</keyword>
<name>A0AAV1SKM7_9ROSI</name>
<evidence type="ECO:0000256" key="23">
    <source>
        <dbReference type="PROSITE-ProRule" id="PRU10141"/>
    </source>
</evidence>
<dbReference type="GO" id="GO:0005524">
    <property type="term" value="F:ATP binding"/>
    <property type="evidence" value="ECO:0007669"/>
    <property type="project" value="UniProtKB-UniRule"/>
</dbReference>
<dbReference type="Gene3D" id="2.60.110.10">
    <property type="entry name" value="Thaumatin"/>
    <property type="match status" value="2"/>
</dbReference>
<dbReference type="EMBL" id="CAWUPB010001184">
    <property type="protein sequence ID" value="CAK7351231.1"/>
    <property type="molecule type" value="Genomic_DNA"/>
</dbReference>
<dbReference type="GO" id="GO:0016020">
    <property type="term" value="C:membrane"/>
    <property type="evidence" value="ECO:0007669"/>
    <property type="project" value="UniProtKB-SubCell"/>
</dbReference>
<dbReference type="GO" id="GO:0030246">
    <property type="term" value="F:carbohydrate binding"/>
    <property type="evidence" value="ECO:0007669"/>
    <property type="project" value="UniProtKB-KW"/>
</dbReference>